<dbReference type="PANTHER" id="PTHR11102">
    <property type="entry name" value="SEL-1-LIKE PROTEIN"/>
    <property type="match status" value="1"/>
</dbReference>
<keyword evidence="3" id="KW-1185">Reference proteome</keyword>
<dbReference type="InterPro" id="IPR006597">
    <property type="entry name" value="Sel1-like"/>
</dbReference>
<evidence type="ECO:0000256" key="1">
    <source>
        <dbReference type="ARBA" id="ARBA00038101"/>
    </source>
</evidence>
<dbReference type="InterPro" id="IPR011990">
    <property type="entry name" value="TPR-like_helical_dom_sf"/>
</dbReference>
<dbReference type="SUPFAM" id="SSF81901">
    <property type="entry name" value="HCP-like"/>
    <property type="match status" value="1"/>
</dbReference>
<accession>K0S5P9</accession>
<dbReference type="EMBL" id="AGNL01036239">
    <property type="protein sequence ID" value="EJK54182.1"/>
    <property type="molecule type" value="Genomic_DNA"/>
</dbReference>
<dbReference type="InterPro" id="IPR050767">
    <property type="entry name" value="Sel1_AlgK"/>
</dbReference>
<name>K0S5P9_THAOC</name>
<dbReference type="SMART" id="SM00671">
    <property type="entry name" value="SEL1"/>
    <property type="match status" value="2"/>
</dbReference>
<dbReference type="PANTHER" id="PTHR11102:SF160">
    <property type="entry name" value="ERAD-ASSOCIATED E3 UBIQUITIN-PROTEIN LIGASE COMPONENT HRD3"/>
    <property type="match status" value="1"/>
</dbReference>
<evidence type="ECO:0000313" key="3">
    <source>
        <dbReference type="Proteomes" id="UP000266841"/>
    </source>
</evidence>
<gene>
    <name evidence="2" type="ORF">THAOC_26254</name>
</gene>
<dbReference type="AlphaFoldDB" id="K0S5P9"/>
<comment type="similarity">
    <text evidence="1">Belongs to the sel-1 family.</text>
</comment>
<sequence length="360" mass="40219">MEKKKKTVPAIKVAFAATAGREKDTHLLKNKIRVDFLRPQLVCFRSVHYASKGFWQLSFVFLFGSVHYASSPADSSLFAPDASPCLFVFSEEAMCRGEEKRETLHLPGASTDGPPTIVNDEELMSSGHELHERYTCPLCCLPIALPVVKHSVVKSCCSKTVCNGCVLASYQRGMGDTCAFCRTPTPYRNAAVLALIQKRVEARDPKATRLLADAYYNGRYELEIDVPRAIELWTEAANLGDLNAHFQLGYVYCDGEGVEEDVGRGVRHWQHAAIQGHPLSRHSLAVHEYKSGNHELGVQHWMISAKMGYETSLNAIKDMFMKGHATKAQYAESLRGYQTALEETKSPQREEAKTIFNKNE</sequence>
<organism evidence="2 3">
    <name type="scientific">Thalassiosira oceanica</name>
    <name type="common">Marine diatom</name>
    <dbReference type="NCBI Taxonomy" id="159749"/>
    <lineage>
        <taxon>Eukaryota</taxon>
        <taxon>Sar</taxon>
        <taxon>Stramenopiles</taxon>
        <taxon>Ochrophyta</taxon>
        <taxon>Bacillariophyta</taxon>
        <taxon>Coscinodiscophyceae</taxon>
        <taxon>Thalassiosirophycidae</taxon>
        <taxon>Thalassiosirales</taxon>
        <taxon>Thalassiosiraceae</taxon>
        <taxon>Thalassiosira</taxon>
    </lineage>
</organism>
<proteinExistence type="inferred from homology"/>
<dbReference type="Pfam" id="PF08238">
    <property type="entry name" value="Sel1"/>
    <property type="match status" value="2"/>
</dbReference>
<dbReference type="Proteomes" id="UP000266841">
    <property type="component" value="Unassembled WGS sequence"/>
</dbReference>
<comment type="caution">
    <text evidence="2">The sequence shown here is derived from an EMBL/GenBank/DDBJ whole genome shotgun (WGS) entry which is preliminary data.</text>
</comment>
<evidence type="ECO:0000313" key="2">
    <source>
        <dbReference type="EMBL" id="EJK54182.1"/>
    </source>
</evidence>
<protein>
    <recommendedName>
        <fullName evidence="4">RING-type domain-containing protein</fullName>
    </recommendedName>
</protein>
<evidence type="ECO:0008006" key="4">
    <source>
        <dbReference type="Google" id="ProtNLM"/>
    </source>
</evidence>
<reference evidence="2 3" key="1">
    <citation type="journal article" date="2012" name="Genome Biol.">
        <title>Genome and low-iron response of an oceanic diatom adapted to chronic iron limitation.</title>
        <authorList>
            <person name="Lommer M."/>
            <person name="Specht M."/>
            <person name="Roy A.S."/>
            <person name="Kraemer L."/>
            <person name="Andreson R."/>
            <person name="Gutowska M.A."/>
            <person name="Wolf J."/>
            <person name="Bergner S.V."/>
            <person name="Schilhabel M.B."/>
            <person name="Klostermeier U.C."/>
            <person name="Beiko R.G."/>
            <person name="Rosenstiel P."/>
            <person name="Hippler M."/>
            <person name="Laroche J."/>
        </authorList>
    </citation>
    <scope>NUCLEOTIDE SEQUENCE [LARGE SCALE GENOMIC DNA]</scope>
    <source>
        <strain evidence="2 3">CCMP1005</strain>
    </source>
</reference>
<dbReference type="Gene3D" id="1.25.40.10">
    <property type="entry name" value="Tetratricopeptide repeat domain"/>
    <property type="match status" value="1"/>
</dbReference>